<keyword evidence="2" id="KW-1185">Reference proteome</keyword>
<sequence>MVTIQQNADSGPVLAAMLAVFLEIAGRLILEKGKILPVVNIYHAGLPTSP</sequence>
<evidence type="ECO:0000313" key="1">
    <source>
        <dbReference type="EMBL" id="KAH3706600.1"/>
    </source>
</evidence>
<organism evidence="1 2">
    <name type="scientific">Dreissena polymorpha</name>
    <name type="common">Zebra mussel</name>
    <name type="synonym">Mytilus polymorpha</name>
    <dbReference type="NCBI Taxonomy" id="45954"/>
    <lineage>
        <taxon>Eukaryota</taxon>
        <taxon>Metazoa</taxon>
        <taxon>Spiralia</taxon>
        <taxon>Lophotrochozoa</taxon>
        <taxon>Mollusca</taxon>
        <taxon>Bivalvia</taxon>
        <taxon>Autobranchia</taxon>
        <taxon>Heteroconchia</taxon>
        <taxon>Euheterodonta</taxon>
        <taxon>Imparidentia</taxon>
        <taxon>Neoheterodontei</taxon>
        <taxon>Myida</taxon>
        <taxon>Dreissenoidea</taxon>
        <taxon>Dreissenidae</taxon>
        <taxon>Dreissena</taxon>
    </lineage>
</organism>
<protein>
    <submittedName>
        <fullName evidence="1">Uncharacterized protein</fullName>
    </submittedName>
</protein>
<evidence type="ECO:0000313" key="2">
    <source>
        <dbReference type="Proteomes" id="UP000828390"/>
    </source>
</evidence>
<dbReference type="AlphaFoldDB" id="A0A9D3YWZ1"/>
<gene>
    <name evidence="1" type="ORF">DPMN_065988</name>
</gene>
<comment type="caution">
    <text evidence="1">The sequence shown here is derived from an EMBL/GenBank/DDBJ whole genome shotgun (WGS) entry which is preliminary data.</text>
</comment>
<dbReference type="EMBL" id="JAIWYP010000014">
    <property type="protein sequence ID" value="KAH3706600.1"/>
    <property type="molecule type" value="Genomic_DNA"/>
</dbReference>
<name>A0A9D3YWZ1_DREPO</name>
<accession>A0A9D3YWZ1</accession>
<reference evidence="1" key="1">
    <citation type="journal article" date="2019" name="bioRxiv">
        <title>The Genome of the Zebra Mussel, Dreissena polymorpha: A Resource for Invasive Species Research.</title>
        <authorList>
            <person name="McCartney M.A."/>
            <person name="Auch B."/>
            <person name="Kono T."/>
            <person name="Mallez S."/>
            <person name="Zhang Y."/>
            <person name="Obille A."/>
            <person name="Becker A."/>
            <person name="Abrahante J.E."/>
            <person name="Garbe J."/>
            <person name="Badalamenti J.P."/>
            <person name="Herman A."/>
            <person name="Mangelson H."/>
            <person name="Liachko I."/>
            <person name="Sullivan S."/>
            <person name="Sone E.D."/>
            <person name="Koren S."/>
            <person name="Silverstein K.A.T."/>
            <person name="Beckman K.B."/>
            <person name="Gohl D.M."/>
        </authorList>
    </citation>
    <scope>NUCLEOTIDE SEQUENCE</scope>
    <source>
        <strain evidence="1">Duluth1</strain>
        <tissue evidence="1">Whole animal</tissue>
    </source>
</reference>
<reference evidence="1" key="2">
    <citation type="submission" date="2020-11" db="EMBL/GenBank/DDBJ databases">
        <authorList>
            <person name="McCartney M.A."/>
            <person name="Auch B."/>
            <person name="Kono T."/>
            <person name="Mallez S."/>
            <person name="Becker A."/>
            <person name="Gohl D.M."/>
            <person name="Silverstein K.A.T."/>
            <person name="Koren S."/>
            <person name="Bechman K.B."/>
            <person name="Herman A."/>
            <person name="Abrahante J.E."/>
            <person name="Garbe J."/>
        </authorList>
    </citation>
    <scope>NUCLEOTIDE SEQUENCE</scope>
    <source>
        <strain evidence="1">Duluth1</strain>
        <tissue evidence="1">Whole animal</tissue>
    </source>
</reference>
<proteinExistence type="predicted"/>
<dbReference type="Proteomes" id="UP000828390">
    <property type="component" value="Unassembled WGS sequence"/>
</dbReference>